<protein>
    <submittedName>
        <fullName evidence="2">Uncharacterized protein</fullName>
    </submittedName>
</protein>
<organism evidence="2 3">
    <name type="scientific">Halteria grandinella</name>
    <dbReference type="NCBI Taxonomy" id="5974"/>
    <lineage>
        <taxon>Eukaryota</taxon>
        <taxon>Sar</taxon>
        <taxon>Alveolata</taxon>
        <taxon>Ciliophora</taxon>
        <taxon>Intramacronucleata</taxon>
        <taxon>Spirotrichea</taxon>
        <taxon>Stichotrichia</taxon>
        <taxon>Sporadotrichida</taxon>
        <taxon>Halteriidae</taxon>
        <taxon>Halteria</taxon>
    </lineage>
</organism>
<dbReference type="Proteomes" id="UP000785679">
    <property type="component" value="Unassembled WGS sequence"/>
</dbReference>
<evidence type="ECO:0000313" key="2">
    <source>
        <dbReference type="EMBL" id="TNV75090.1"/>
    </source>
</evidence>
<comment type="caution">
    <text evidence="2">The sequence shown here is derived from an EMBL/GenBank/DDBJ whole genome shotgun (WGS) entry which is preliminary data.</text>
</comment>
<evidence type="ECO:0000256" key="1">
    <source>
        <dbReference type="SAM" id="MobiDB-lite"/>
    </source>
</evidence>
<evidence type="ECO:0000313" key="3">
    <source>
        <dbReference type="Proteomes" id="UP000785679"/>
    </source>
</evidence>
<accession>A0A8J8NIH5</accession>
<keyword evidence="3" id="KW-1185">Reference proteome</keyword>
<dbReference type="EMBL" id="RRYP01016510">
    <property type="protein sequence ID" value="TNV75090.1"/>
    <property type="molecule type" value="Genomic_DNA"/>
</dbReference>
<feature type="compositionally biased region" description="Basic and acidic residues" evidence="1">
    <location>
        <begin position="27"/>
        <end position="45"/>
    </location>
</feature>
<feature type="region of interest" description="Disordered" evidence="1">
    <location>
        <begin position="1"/>
        <end position="74"/>
    </location>
</feature>
<name>A0A8J8NIH5_HALGN</name>
<sequence length="74" mass="8512">MPRRIRSNRPPDSITANSRDAGPQFRRRQDDETHKQGRNRPDYRAGKTVPPIGPPHARSQRRTCEGLSRQPVRA</sequence>
<gene>
    <name evidence="2" type="ORF">FGO68_gene14622</name>
</gene>
<reference evidence="2" key="1">
    <citation type="submission" date="2019-06" db="EMBL/GenBank/DDBJ databases">
        <authorList>
            <person name="Zheng W."/>
        </authorList>
    </citation>
    <scope>NUCLEOTIDE SEQUENCE</scope>
    <source>
        <strain evidence="2">QDHG01</strain>
    </source>
</reference>
<dbReference type="AlphaFoldDB" id="A0A8J8NIH5"/>
<proteinExistence type="predicted"/>